<dbReference type="AlphaFoldDB" id="A0A0P9DAV7"/>
<evidence type="ECO:0000256" key="1">
    <source>
        <dbReference type="ARBA" id="ARBA00009892"/>
    </source>
</evidence>
<dbReference type="Proteomes" id="UP000050509">
    <property type="component" value="Unassembled WGS sequence"/>
</dbReference>
<keyword evidence="3" id="KW-1185">Reference proteome</keyword>
<name>A0A0P9DAV7_9CHLR</name>
<evidence type="ECO:0000313" key="3">
    <source>
        <dbReference type="Proteomes" id="UP000050509"/>
    </source>
</evidence>
<dbReference type="InterPro" id="IPR002773">
    <property type="entry name" value="Deoxyhypusine_synthase"/>
</dbReference>
<comment type="similarity">
    <text evidence="1">Belongs to the deoxyhypusine synthase family.</text>
</comment>
<dbReference type="Pfam" id="PF01916">
    <property type="entry name" value="DS"/>
    <property type="match status" value="1"/>
</dbReference>
<feature type="non-terminal residue" evidence="2">
    <location>
        <position position="211"/>
    </location>
</feature>
<dbReference type="InterPro" id="IPR029035">
    <property type="entry name" value="DHS-like_NAD/FAD-binding_dom"/>
</dbReference>
<proteinExistence type="inferred from homology"/>
<protein>
    <submittedName>
        <fullName evidence="2">Deoxyhypusine synthase</fullName>
    </submittedName>
</protein>
<organism evidence="2 3">
    <name type="scientific">Kouleothrix aurantiaca</name>
    <dbReference type="NCBI Taxonomy" id="186479"/>
    <lineage>
        <taxon>Bacteria</taxon>
        <taxon>Bacillati</taxon>
        <taxon>Chloroflexota</taxon>
        <taxon>Chloroflexia</taxon>
        <taxon>Chloroflexales</taxon>
        <taxon>Roseiflexineae</taxon>
        <taxon>Roseiflexaceae</taxon>
        <taxon>Kouleothrix</taxon>
    </lineage>
</organism>
<accession>A0A0P9DAV7</accession>
<dbReference type="Gene3D" id="3.40.910.10">
    <property type="entry name" value="Deoxyhypusine synthase"/>
    <property type="match status" value="1"/>
</dbReference>
<dbReference type="InterPro" id="IPR036982">
    <property type="entry name" value="Deoxyhypusine_synthase_sf"/>
</dbReference>
<dbReference type="EMBL" id="LJCR01000403">
    <property type="protein sequence ID" value="KPV52873.1"/>
    <property type="molecule type" value="Genomic_DNA"/>
</dbReference>
<reference evidence="2 3" key="1">
    <citation type="submission" date="2015-09" db="EMBL/GenBank/DDBJ databases">
        <title>Draft genome sequence of Kouleothrix aurantiaca JCM 19913.</title>
        <authorList>
            <person name="Hemp J."/>
        </authorList>
    </citation>
    <scope>NUCLEOTIDE SEQUENCE [LARGE SCALE GENOMIC DNA]</scope>
    <source>
        <strain evidence="2 3">COM-B</strain>
    </source>
</reference>
<dbReference type="SUPFAM" id="SSF52467">
    <property type="entry name" value="DHS-like NAD/FAD-binding domain"/>
    <property type="match status" value="1"/>
</dbReference>
<comment type="caution">
    <text evidence="2">The sequence shown here is derived from an EMBL/GenBank/DDBJ whole genome shotgun (WGS) entry which is preliminary data.</text>
</comment>
<evidence type="ECO:0000313" key="2">
    <source>
        <dbReference type="EMBL" id="KPV52873.1"/>
    </source>
</evidence>
<gene>
    <name evidence="2" type="ORF">SE17_12865</name>
</gene>
<sequence>MAYGVKLDPRPIGPGLSVRDLVDQHLYAYNGARLREACQLFARKIAQPDVTVGVTLSGALTPTGLGTSAIVPLIRAGLIDWVVSTGANLYHDMHRSLGFELFNTTPFTDDRELRDKHIIRIYDILFDQDVLLESDECLRQCIRGPEFQKTMGTAELHYLLGRYTQAREKAIGTEYVSILTAAHECGVPLYTSSPGDSTIGMNVAALALAGN</sequence>